<feature type="region of interest" description="Disordered" evidence="1">
    <location>
        <begin position="137"/>
        <end position="168"/>
    </location>
</feature>
<evidence type="ECO:0000313" key="4">
    <source>
        <dbReference type="Proteomes" id="UP001642484"/>
    </source>
</evidence>
<reference evidence="3 4" key="1">
    <citation type="submission" date="2024-02" db="EMBL/GenBank/DDBJ databases">
        <authorList>
            <person name="Chen Y."/>
            <person name="Shah S."/>
            <person name="Dougan E. K."/>
            <person name="Thang M."/>
            <person name="Chan C."/>
        </authorList>
    </citation>
    <scope>NUCLEOTIDE SEQUENCE [LARGE SCALE GENOMIC DNA]</scope>
</reference>
<comment type="caution">
    <text evidence="3">The sequence shown here is derived from an EMBL/GenBank/DDBJ whole genome shotgun (WGS) entry which is preliminary data.</text>
</comment>
<feature type="compositionally biased region" description="Basic and acidic residues" evidence="1">
    <location>
        <begin position="8"/>
        <end position="25"/>
    </location>
</feature>
<evidence type="ECO:0000313" key="3">
    <source>
        <dbReference type="EMBL" id="CAK9020866.1"/>
    </source>
</evidence>
<protein>
    <recommendedName>
        <fullName evidence="2">PDZ domain-containing protein</fullName>
    </recommendedName>
</protein>
<dbReference type="Proteomes" id="UP001642484">
    <property type="component" value="Unassembled WGS sequence"/>
</dbReference>
<accession>A0ABP0K263</accession>
<sequence length="879" mass="95032">MAQAAQEAAKEAAEKAAKEAAKLQKEATAAASGWAQGAEWLLQVPGDAGDAGDASRDLRFEEGPLGFELEGARVVAIEAEGQADRLGLRIGDRLLAVDDDVIPAPPPEDSPAEADLRVKRLIRKWIKNKPRPVSLRFSIDQGSVPNASGSPGDAPSAEPEEQRGGGRGGQREWLREFLALGFCVRPQAAKLISSFLESSDPEAAVETLVSRTKAAAPAHRAGPDLRVKELRCDDQGRTEGLLLKIGIGQERHCIYKSTKQFCSAFHAHLNASSCAFQSVIDEDVMKAAGDSVITAAVEDEVDVVVASLCTGRMCRVHRIQFTRSGYGGARDMEVPGEPPWDSVYLELAEFLGVSLVWLGLHSRTLLGWTREEVWNSPHSFRTLEPSEARRRGLAGSKFAVDTVSQGALQWQVRATENTNTTPNALFVAREDGGNVVYGLNYDSKKSELKPLGDHRIQFSATGDEEFNDLDWTLRVEGQDNDQPRHLQATGNSDDVVYDGSFGWEKTLKNGLGLLYAVDAKRRSGGEGVLPNWMQQSAGLKYRTNFGDAKVLLFQPDPESDKKTLEYEASWKGKLQGLGSGGVGKKILTTDPQYKLKLTNEGLAGKVRAPAKLGTAFGADASLNMDGEKEFSGFAEWKGKKELSKGLELSVDTKATAEEGNVSLAPIGLTLAANLGKLAPKMATDDSSLNLRSRYKLGSDRPSLQARASVSPKKLPQVKAAGEATWDDSGSLSSTLKLTAEHLHGVDARYEMSSGKKGLLQGAEVRLPRVEFQDGSYLRGTGKVYKGADWGEKPRVQLGVQYEGNLRILDKDLKLGGESSGFDSGRNLLDEMGKPWKSPEINKARNSAWASTAEQRLPGLLPKTAGLQRCCRGKPLLAAS</sequence>
<dbReference type="EMBL" id="CAXAMN010007224">
    <property type="protein sequence ID" value="CAK9020866.1"/>
    <property type="molecule type" value="Genomic_DNA"/>
</dbReference>
<dbReference type="SUPFAM" id="SSF50156">
    <property type="entry name" value="PDZ domain-like"/>
    <property type="match status" value="1"/>
</dbReference>
<gene>
    <name evidence="3" type="ORF">CCMP2556_LOCUS14220</name>
</gene>
<feature type="region of interest" description="Disordered" evidence="1">
    <location>
        <begin position="699"/>
        <end position="721"/>
    </location>
</feature>
<proteinExistence type="predicted"/>
<evidence type="ECO:0000256" key="1">
    <source>
        <dbReference type="SAM" id="MobiDB-lite"/>
    </source>
</evidence>
<dbReference type="InterPro" id="IPR001478">
    <property type="entry name" value="PDZ"/>
</dbReference>
<name>A0ABP0K263_9DINO</name>
<keyword evidence="4" id="KW-1185">Reference proteome</keyword>
<dbReference type="PROSITE" id="PS50106">
    <property type="entry name" value="PDZ"/>
    <property type="match status" value="1"/>
</dbReference>
<evidence type="ECO:0000259" key="2">
    <source>
        <dbReference type="PROSITE" id="PS50106"/>
    </source>
</evidence>
<feature type="compositionally biased region" description="Polar residues" evidence="1">
    <location>
        <begin position="140"/>
        <end position="149"/>
    </location>
</feature>
<feature type="domain" description="PDZ" evidence="2">
    <location>
        <begin position="59"/>
        <end position="99"/>
    </location>
</feature>
<feature type="region of interest" description="Disordered" evidence="1">
    <location>
        <begin position="1"/>
        <end position="29"/>
    </location>
</feature>
<organism evidence="3 4">
    <name type="scientific">Durusdinium trenchii</name>
    <dbReference type="NCBI Taxonomy" id="1381693"/>
    <lineage>
        <taxon>Eukaryota</taxon>
        <taxon>Sar</taxon>
        <taxon>Alveolata</taxon>
        <taxon>Dinophyceae</taxon>
        <taxon>Suessiales</taxon>
        <taxon>Symbiodiniaceae</taxon>
        <taxon>Durusdinium</taxon>
    </lineage>
</organism>
<dbReference type="Gene3D" id="2.30.42.10">
    <property type="match status" value="1"/>
</dbReference>
<dbReference type="InterPro" id="IPR036034">
    <property type="entry name" value="PDZ_sf"/>
</dbReference>